<evidence type="ECO:0000256" key="2">
    <source>
        <dbReference type="ARBA" id="ARBA00022679"/>
    </source>
</evidence>
<accession>A0A381N6R0</accession>
<dbReference type="SUPFAM" id="SSF51713">
    <property type="entry name" value="tRNA-guanine transglycosylase"/>
    <property type="match status" value="1"/>
</dbReference>
<dbReference type="InterPro" id="IPR002616">
    <property type="entry name" value="tRNA_ribo_trans-like"/>
</dbReference>
<evidence type="ECO:0000259" key="4">
    <source>
        <dbReference type="Pfam" id="PF01702"/>
    </source>
</evidence>
<reference evidence="5" key="1">
    <citation type="submission" date="2018-05" db="EMBL/GenBank/DDBJ databases">
        <authorList>
            <person name="Lanie J.A."/>
            <person name="Ng W.-L."/>
            <person name="Kazmierczak K.M."/>
            <person name="Andrzejewski T.M."/>
            <person name="Davidsen T.M."/>
            <person name="Wayne K.J."/>
            <person name="Tettelin H."/>
            <person name="Glass J.I."/>
            <person name="Rusch D."/>
            <person name="Podicherti R."/>
            <person name="Tsui H.-C.T."/>
            <person name="Winkler M.E."/>
        </authorList>
    </citation>
    <scope>NUCLEOTIDE SEQUENCE</scope>
</reference>
<name>A0A381N6R0_9ZZZZ</name>
<sequence>VSLTYELLASDHQARRGRITTPRGSIETPVFMPVGTRGAVIHLDQRDYSELEIEVVLGNTYHLMLRPGAETIDALGGIHAFTSWEGHMLTDSGGFQVMSLNDNVHVDDDGVTFASIYDGEKVRFTPEDAVLTQELLGADIQMALDVCPALPAAETDVIRAMERTHDWAARAKIAHQRNDQALFGIVQGGTDPALRSRSAKVLASLDFHGYGIGGLSVGETHAEMMPALLSAIAELPADRPRYLMGVGDPVRIVDAIGVGVDMFDCVLPTRLARHGTILTGEGKLNLKNAKHARDDQPLDPLNPMSNRFSRAYLRHLMQVKEPTAARIATLHNIWFLLDLVKQARTAIEEARYEAFRHQTMEIWA</sequence>
<dbReference type="EMBL" id="UINC01000111">
    <property type="protein sequence ID" value="SUZ49273.1"/>
    <property type="molecule type" value="Genomic_DNA"/>
</dbReference>
<feature type="non-terminal residue" evidence="5">
    <location>
        <position position="1"/>
    </location>
</feature>
<protein>
    <recommendedName>
        <fullName evidence="4">tRNA-guanine(15) transglycosylase-like domain-containing protein</fullName>
    </recommendedName>
</protein>
<dbReference type="InterPro" id="IPR050076">
    <property type="entry name" value="ArchSynthase1/Queuine_TRR"/>
</dbReference>
<evidence type="ECO:0000313" key="5">
    <source>
        <dbReference type="EMBL" id="SUZ49273.1"/>
    </source>
</evidence>
<proteinExistence type="inferred from homology"/>
<dbReference type="PANTHER" id="PTHR46499:SF1">
    <property type="entry name" value="QUEUINE TRNA-RIBOSYLTRANSFERASE"/>
    <property type="match status" value="1"/>
</dbReference>
<evidence type="ECO:0000256" key="1">
    <source>
        <dbReference type="ARBA" id="ARBA00022676"/>
    </source>
</evidence>
<dbReference type="HAMAP" id="MF_00168">
    <property type="entry name" value="Q_tRNA_Tgt"/>
    <property type="match status" value="1"/>
</dbReference>
<evidence type="ECO:0000256" key="3">
    <source>
        <dbReference type="ARBA" id="ARBA00022694"/>
    </source>
</evidence>
<dbReference type="NCBIfam" id="TIGR00430">
    <property type="entry name" value="Q_tRNA_tgt"/>
    <property type="match status" value="1"/>
</dbReference>
<keyword evidence="1" id="KW-0328">Glycosyltransferase</keyword>
<feature type="domain" description="tRNA-guanine(15) transglycosylase-like" evidence="4">
    <location>
        <begin position="13"/>
        <end position="361"/>
    </location>
</feature>
<keyword evidence="3" id="KW-0819">tRNA processing</keyword>
<dbReference type="GO" id="GO:0008479">
    <property type="term" value="F:tRNA-guanosine(34) queuine transglycosylase activity"/>
    <property type="evidence" value="ECO:0007669"/>
    <property type="project" value="InterPro"/>
</dbReference>
<keyword evidence="2" id="KW-0808">Transferase</keyword>
<dbReference type="NCBIfam" id="TIGR00449">
    <property type="entry name" value="tgt_general"/>
    <property type="match status" value="1"/>
</dbReference>
<organism evidence="5">
    <name type="scientific">marine metagenome</name>
    <dbReference type="NCBI Taxonomy" id="408172"/>
    <lineage>
        <taxon>unclassified sequences</taxon>
        <taxon>metagenomes</taxon>
        <taxon>ecological metagenomes</taxon>
    </lineage>
</organism>
<dbReference type="PANTHER" id="PTHR46499">
    <property type="entry name" value="QUEUINE TRNA-RIBOSYLTRANSFERASE"/>
    <property type="match status" value="1"/>
</dbReference>
<dbReference type="InterPro" id="IPR036511">
    <property type="entry name" value="TGT-like_sf"/>
</dbReference>
<dbReference type="GO" id="GO:0008616">
    <property type="term" value="P:tRNA queuosine(34) biosynthetic process"/>
    <property type="evidence" value="ECO:0007669"/>
    <property type="project" value="TreeGrafter"/>
</dbReference>
<dbReference type="Gene3D" id="3.20.20.105">
    <property type="entry name" value="Queuine tRNA-ribosyltransferase-like"/>
    <property type="match status" value="1"/>
</dbReference>
<gene>
    <name evidence="5" type="ORF">METZ01_LOCUS2127</name>
</gene>
<dbReference type="AlphaFoldDB" id="A0A381N6R0"/>
<dbReference type="Pfam" id="PF01702">
    <property type="entry name" value="TGT"/>
    <property type="match status" value="1"/>
</dbReference>
<dbReference type="InterPro" id="IPR004803">
    <property type="entry name" value="TGT"/>
</dbReference>
<dbReference type="GO" id="GO:0005829">
    <property type="term" value="C:cytosol"/>
    <property type="evidence" value="ECO:0007669"/>
    <property type="project" value="TreeGrafter"/>
</dbReference>